<reference evidence="1" key="1">
    <citation type="journal article" date="2012" name="PLoS Negl. Trop. Dis.">
        <title>A systematically improved high quality genome and transcriptome of the human blood fluke Schistosoma mansoni.</title>
        <authorList>
            <person name="Protasio A.V."/>
            <person name="Tsai I.J."/>
            <person name="Babbage A."/>
            <person name="Nichol S."/>
            <person name="Hunt M."/>
            <person name="Aslett M.A."/>
            <person name="De Silva N."/>
            <person name="Velarde G.S."/>
            <person name="Anderson T.J."/>
            <person name="Clark R.C."/>
            <person name="Davidson C."/>
            <person name="Dillon G.P."/>
            <person name="Holroyd N.E."/>
            <person name="LoVerde P.T."/>
            <person name="Lloyd C."/>
            <person name="McQuillan J."/>
            <person name="Oliveira G."/>
            <person name="Otto T.D."/>
            <person name="Parker-Manuel S.J."/>
            <person name="Quail M.A."/>
            <person name="Wilson R.A."/>
            <person name="Zerlotini A."/>
            <person name="Dunne D.W."/>
            <person name="Berriman M."/>
        </authorList>
    </citation>
    <scope>NUCLEOTIDE SEQUENCE [LARGE SCALE GENOMIC DNA]</scope>
    <source>
        <strain evidence="1">Puerto Rican</strain>
    </source>
</reference>
<dbReference type="AlphaFoldDB" id="A0A5K4F4V3"/>
<proteinExistence type="predicted"/>
<name>A0A5K4F4V3_SCHMA</name>
<accession>A0A5K4F4V3</accession>
<organism evidence="1 2">
    <name type="scientific">Schistosoma mansoni</name>
    <name type="common">Blood fluke</name>
    <dbReference type="NCBI Taxonomy" id="6183"/>
    <lineage>
        <taxon>Eukaryota</taxon>
        <taxon>Metazoa</taxon>
        <taxon>Spiralia</taxon>
        <taxon>Lophotrochozoa</taxon>
        <taxon>Platyhelminthes</taxon>
        <taxon>Trematoda</taxon>
        <taxon>Digenea</taxon>
        <taxon>Strigeidida</taxon>
        <taxon>Schistosomatoidea</taxon>
        <taxon>Schistosomatidae</taxon>
        <taxon>Schistosoma</taxon>
    </lineage>
</organism>
<dbReference type="InParanoid" id="A0A5K4F4V3"/>
<dbReference type="PANTHER" id="PTHR21824">
    <property type="entry name" value="TRANSMEMBRANE PROTEIN 177"/>
    <property type="match status" value="1"/>
</dbReference>
<protein>
    <submittedName>
        <fullName evidence="2">SURF1-like protein</fullName>
    </submittedName>
</protein>
<dbReference type="Proteomes" id="UP000008854">
    <property type="component" value="Unassembled WGS sequence"/>
</dbReference>
<evidence type="ECO:0000313" key="1">
    <source>
        <dbReference type="Proteomes" id="UP000008854"/>
    </source>
</evidence>
<evidence type="ECO:0000313" key="2">
    <source>
        <dbReference type="WBParaSite" id="Smp_318010.1"/>
    </source>
</evidence>
<reference evidence="2" key="2">
    <citation type="submission" date="2019-11" db="UniProtKB">
        <authorList>
            <consortium name="WormBaseParasite"/>
        </authorList>
    </citation>
    <scope>IDENTIFICATION</scope>
    <source>
        <strain evidence="2">Puerto Rican</strain>
    </source>
</reference>
<sequence>MNQFSIFLAKHSQKLALLCAATACSLSYYVQPYYEVLCRWSVTQFDIEWEAKPSERILRITKEVCSHFNMTDYQKSQLDIFLTPIDESLVLGSLRSPGYAFIGLPYFFGYESSSEISLDSLDFYRPYFPYGPFSKIGKDRLDLMNLPESALKFLIAREIVRLQGVTVTDQKLPLSARSQSLLTSNSIIGSLYLSYQTIFLLNRTITLPLRVSIASRTLIYTFISLFGLFFQHQMILAWRRYCCLRADQIVCSLGESFRQGGLQYYDWRIRWNKFWAERQEEFKERKRLIKKSNHNGAARYDPVMKYQLEIEKSAGKNTTETDYYLPKSEDIPLDLSIIKQQLLKDQNRTNINYLQRNRFNNSGNELWSGDGDGINLGWTGILSIGIMPKLISSLFNLFSSPATSSQRYHQLIELEVKTIS</sequence>
<dbReference type="WBParaSite" id="Smp_318010.1">
    <property type="protein sequence ID" value="Smp_318010.1"/>
    <property type="gene ID" value="Smp_318010"/>
</dbReference>
<dbReference type="ExpressionAtlas" id="A0A5K4F4V3">
    <property type="expression patterns" value="baseline"/>
</dbReference>
<keyword evidence="1" id="KW-1185">Reference proteome</keyword>
<dbReference type="GO" id="GO:0016020">
    <property type="term" value="C:membrane"/>
    <property type="evidence" value="ECO:0007669"/>
    <property type="project" value="TreeGrafter"/>
</dbReference>
<dbReference type="InterPro" id="IPR026620">
    <property type="entry name" value="TMEM177"/>
</dbReference>
<dbReference type="PANTHER" id="PTHR21824:SF4">
    <property type="entry name" value="TRANSMEMBRANE PROTEIN 177"/>
    <property type="match status" value="1"/>
</dbReference>